<accession>A0A0L8VCZ9</accession>
<keyword evidence="4" id="KW-1133">Transmembrane helix</keyword>
<evidence type="ECO:0000313" key="7">
    <source>
        <dbReference type="EMBL" id="KOH46339.1"/>
    </source>
</evidence>
<reference evidence="8" key="1">
    <citation type="submission" date="2015-07" db="EMBL/GenBank/DDBJ databases">
        <title>Genome sequencing of Sunxiuqinia dokdonensis strain SK.</title>
        <authorList>
            <person name="Ahn S."/>
            <person name="Kim B.-C."/>
        </authorList>
    </citation>
    <scope>NUCLEOTIDE SEQUENCE [LARGE SCALE GENOMIC DNA]</scope>
    <source>
        <strain evidence="8">SK</strain>
    </source>
</reference>
<dbReference type="InterPro" id="IPR001173">
    <property type="entry name" value="Glyco_trans_2-like"/>
</dbReference>
<dbReference type="Pfam" id="PF13632">
    <property type="entry name" value="Glyco_trans_2_3"/>
    <property type="match status" value="1"/>
</dbReference>
<feature type="transmembrane region" description="Helical" evidence="4">
    <location>
        <begin position="426"/>
        <end position="446"/>
    </location>
</feature>
<protein>
    <recommendedName>
        <fullName evidence="5 6">Glycosyltransferase 2-like domain-containing protein</fullName>
    </recommendedName>
</protein>
<feature type="transmembrane region" description="Helical" evidence="4">
    <location>
        <begin position="12"/>
        <end position="33"/>
    </location>
</feature>
<evidence type="ECO:0000256" key="3">
    <source>
        <dbReference type="ARBA" id="ARBA00022679"/>
    </source>
</evidence>
<dbReference type="Pfam" id="PF00535">
    <property type="entry name" value="Glycos_transf_2"/>
    <property type="match status" value="1"/>
</dbReference>
<feature type="domain" description="Glycosyltransferase 2-like" evidence="5">
    <location>
        <begin position="60"/>
        <end position="107"/>
    </location>
</feature>
<dbReference type="InterPro" id="IPR029044">
    <property type="entry name" value="Nucleotide-diphossugar_trans"/>
</dbReference>
<keyword evidence="2" id="KW-0328">Glycosyltransferase</keyword>
<keyword evidence="8" id="KW-1185">Reference proteome</keyword>
<dbReference type="AlphaFoldDB" id="A0A0L8VCZ9"/>
<dbReference type="OrthoDB" id="9766299at2"/>
<comment type="similarity">
    <text evidence="1">Belongs to the glycosyltransferase 2 family.</text>
</comment>
<dbReference type="STRING" id="1409788.NC99_08760"/>
<name>A0A0L8VCZ9_9BACT</name>
<keyword evidence="3" id="KW-0808">Transferase</keyword>
<keyword evidence="4" id="KW-0812">Transmembrane</keyword>
<keyword evidence="4" id="KW-0472">Membrane</keyword>
<feature type="transmembrane region" description="Helical" evidence="4">
    <location>
        <begin position="385"/>
        <end position="414"/>
    </location>
</feature>
<evidence type="ECO:0000256" key="2">
    <source>
        <dbReference type="ARBA" id="ARBA00022676"/>
    </source>
</evidence>
<feature type="domain" description="Glycosyltransferase 2-like" evidence="6">
    <location>
        <begin position="166"/>
        <end position="398"/>
    </location>
</feature>
<organism evidence="7 8">
    <name type="scientific">Sunxiuqinia dokdonensis</name>
    <dbReference type="NCBI Taxonomy" id="1409788"/>
    <lineage>
        <taxon>Bacteria</taxon>
        <taxon>Pseudomonadati</taxon>
        <taxon>Bacteroidota</taxon>
        <taxon>Bacteroidia</taxon>
        <taxon>Marinilabiliales</taxon>
        <taxon>Prolixibacteraceae</taxon>
        <taxon>Sunxiuqinia</taxon>
    </lineage>
</organism>
<dbReference type="GO" id="GO:0016757">
    <property type="term" value="F:glycosyltransferase activity"/>
    <property type="evidence" value="ECO:0007669"/>
    <property type="project" value="UniProtKB-KW"/>
</dbReference>
<dbReference type="PATRIC" id="fig|1409788.3.peg.893"/>
<dbReference type="Proteomes" id="UP000036958">
    <property type="component" value="Unassembled WGS sequence"/>
</dbReference>
<proteinExistence type="inferred from homology"/>
<evidence type="ECO:0000313" key="8">
    <source>
        <dbReference type="Proteomes" id="UP000036958"/>
    </source>
</evidence>
<dbReference type="RefSeq" id="WP_053180085.1">
    <property type="nucleotide sequence ID" value="NZ_LGIA01000032.1"/>
</dbReference>
<dbReference type="CDD" id="cd06423">
    <property type="entry name" value="CESA_like"/>
    <property type="match status" value="1"/>
</dbReference>
<comment type="caution">
    <text evidence="7">The sequence shown here is derived from an EMBL/GenBank/DDBJ whole genome shotgun (WGS) entry which is preliminary data.</text>
</comment>
<evidence type="ECO:0000256" key="4">
    <source>
        <dbReference type="SAM" id="Phobius"/>
    </source>
</evidence>
<sequence length="475" mass="55345">MIKLFLIVLEYIFLLYAILIVVHYLILAIVALFELRKVVRENKLAQYKSLMVYDRVPSVSIVAPAFNEEKTIVENINGLLHLRYSKYEIIVVNDGSKDETLQTAIDAFDLVKVDFALDSVIDCKQIRGIYRSNLETYSNLIIVDKENGGKSDALNAGISIAKGEYFMTIDVDTIIDPYVIQYLIKPFLEYSDSKVIATGGTIRVANSCEFRKGHLINVNIPRNFLARFQVLEYNRAFLLSRLAWKKLNGMILISGALGMFDRELVLKCGGYSTKTVGEDMDLIIRMRKYMYDRDEKHHVILVPHPMSWTEVPEDWRVFGRQRTRWTRGLIDCMINHRKMWFNPRYKTVGMMSMPTTVLYEWFAPVIQTLGIFYFTYLVMIDHVNWPFFLILLLFVYLFGIAFSTWAIICDHFAYHKYTKTSHIVKLLFIAWIEAFTFNLVNSFFSLKGNFEYFIKKNRNGWGNMARTGFVTIKKP</sequence>
<evidence type="ECO:0000256" key="1">
    <source>
        <dbReference type="ARBA" id="ARBA00006739"/>
    </source>
</evidence>
<gene>
    <name evidence="7" type="ORF">NC99_08760</name>
</gene>
<dbReference type="PANTHER" id="PTHR43630:SF1">
    <property type="entry name" value="POLY-BETA-1,6-N-ACETYL-D-GLUCOSAMINE SYNTHASE"/>
    <property type="match status" value="1"/>
</dbReference>
<dbReference type="Gene3D" id="3.90.550.10">
    <property type="entry name" value="Spore Coat Polysaccharide Biosynthesis Protein SpsA, Chain A"/>
    <property type="match status" value="1"/>
</dbReference>
<dbReference type="PANTHER" id="PTHR43630">
    <property type="entry name" value="POLY-BETA-1,6-N-ACETYL-D-GLUCOSAMINE SYNTHASE"/>
    <property type="match status" value="1"/>
</dbReference>
<feature type="transmembrane region" description="Helical" evidence="4">
    <location>
        <begin position="358"/>
        <end position="379"/>
    </location>
</feature>
<evidence type="ECO:0000259" key="6">
    <source>
        <dbReference type="Pfam" id="PF13632"/>
    </source>
</evidence>
<dbReference type="EMBL" id="LGIA01000032">
    <property type="protein sequence ID" value="KOH46339.1"/>
    <property type="molecule type" value="Genomic_DNA"/>
</dbReference>
<evidence type="ECO:0000259" key="5">
    <source>
        <dbReference type="Pfam" id="PF00535"/>
    </source>
</evidence>
<dbReference type="SUPFAM" id="SSF53448">
    <property type="entry name" value="Nucleotide-diphospho-sugar transferases"/>
    <property type="match status" value="1"/>
</dbReference>